<dbReference type="EMBL" id="KM659092">
    <property type="protein sequence ID" value="AJW29983.1"/>
    <property type="molecule type" value="Genomic_DNA"/>
</dbReference>
<evidence type="ECO:0000313" key="2">
    <source>
        <dbReference type="EMBL" id="AJW29983.1"/>
    </source>
</evidence>
<name>A0A0D5A1A3_9HYPH</name>
<feature type="compositionally biased region" description="Basic and acidic residues" evidence="1">
    <location>
        <begin position="220"/>
        <end position="232"/>
    </location>
</feature>
<dbReference type="AlphaFoldDB" id="A0A0D5A1A3"/>
<organism evidence="2">
    <name type="scientific">Ochrobactrum sp. LM19</name>
    <dbReference type="NCBI Taxonomy" id="1449781"/>
    <lineage>
        <taxon>Bacteria</taxon>
        <taxon>Pseudomonadati</taxon>
        <taxon>Pseudomonadota</taxon>
        <taxon>Alphaproteobacteria</taxon>
        <taxon>Hyphomicrobiales</taxon>
        <taxon>Brucellaceae</taxon>
        <taxon>Brucella/Ochrobactrum group</taxon>
        <taxon>Ochrobactrum</taxon>
    </lineage>
</organism>
<evidence type="ECO:0000256" key="1">
    <source>
        <dbReference type="SAM" id="MobiDB-lite"/>
    </source>
</evidence>
<protein>
    <submittedName>
        <fullName evidence="2">Uncharacterized protein</fullName>
    </submittedName>
</protein>
<reference evidence="2" key="1">
    <citation type="submission" date="2014-09" db="EMBL/GenBank/DDBJ databases">
        <title>The mobilome of the heavy metals and metalloids hypertolerant bacteria from the Lubin copper mine (Poland).</title>
        <authorList>
            <person name="Dziewit L."/>
            <person name="Bartosik D."/>
        </authorList>
    </citation>
    <scope>NUCLEOTIDE SEQUENCE</scope>
    <source>
        <plasmid evidence="2">pLM19O2</plasmid>
    </source>
</reference>
<feature type="region of interest" description="Disordered" evidence="1">
    <location>
        <begin position="66"/>
        <end position="87"/>
    </location>
</feature>
<keyword evidence="2" id="KW-0614">Plasmid</keyword>
<geneLocation type="plasmid" evidence="2">
    <name>pLM19O2</name>
</geneLocation>
<sequence>MMTIHTVMFHWLADVKSVRRLNDLAQHVWRDMTAGRISEAEAERLDSAIHERRKALTEAREMGIPPPKSWFPVREKSENSRKTAAQGKRCPVRWARKRRLGGREALPAHLQELFTEGERAVLFVVAADHKQHGSCSSWIQQIADRAGVGKTTVRNAIRRAAALKIISVKHREQWRGKNLSNVLTIICRDWLFWMRRFRPKLGFNYQYKGVNIARPSETPGKNKSDGQPKQSRDSGPSGGLQPFARRKPQSG</sequence>
<gene>
    <name evidence="2" type="ORF">pLM19O2_p38</name>
</gene>
<proteinExistence type="predicted"/>
<feature type="region of interest" description="Disordered" evidence="1">
    <location>
        <begin position="212"/>
        <end position="251"/>
    </location>
</feature>
<accession>A0A0D5A1A3</accession>